<dbReference type="GO" id="GO:0005737">
    <property type="term" value="C:cytoplasm"/>
    <property type="evidence" value="ECO:0007669"/>
    <property type="project" value="TreeGrafter"/>
</dbReference>
<dbReference type="PANTHER" id="PTHR10910">
    <property type="entry name" value="EUKARYOTE SPECIFIC DSRNA BINDING PROTEIN"/>
    <property type="match status" value="1"/>
</dbReference>
<feature type="domain" description="DRBM" evidence="4">
    <location>
        <begin position="215"/>
        <end position="241"/>
    </location>
</feature>
<keyword evidence="1" id="KW-0694">RNA-binding</keyword>
<name>A0AA88T989_9TELE</name>
<feature type="domain" description="DRBM" evidence="4">
    <location>
        <begin position="69"/>
        <end position="129"/>
    </location>
</feature>
<feature type="coiled-coil region" evidence="2">
    <location>
        <begin position="172"/>
        <end position="199"/>
    </location>
</feature>
<proteinExistence type="predicted"/>
<evidence type="ECO:0000313" key="6">
    <source>
        <dbReference type="Proteomes" id="UP001187343"/>
    </source>
</evidence>
<feature type="domain" description="DRBM" evidence="4">
    <location>
        <begin position="16"/>
        <end position="53"/>
    </location>
</feature>
<sequence>MNPDMDEVMKMAVADKFIVKARVGDETFDEGIGMTKRAAREAAAQLALVELQRGEQIHSQSQGGGVSGSLRIYQKRLKPRWLLLSSREEQNRFIVKARVGEETFAEGVGMTKKAARERAAQLALAELQRRGEQLVLFLTDSHLSPPFSFSLSDSQSESGRRCFWKPQDLPKKAEAQVALTELQRRAEQERKKNRTTIRENTSSDELKFLWTIIIFIVKARVGEETFAEGVGMTKKAAREAAGSSRDSKEGRTGLLAE</sequence>
<dbReference type="SUPFAM" id="SSF54768">
    <property type="entry name" value="dsRNA-binding domain-like"/>
    <property type="match status" value="2"/>
</dbReference>
<feature type="region of interest" description="Disordered" evidence="3">
    <location>
        <begin position="234"/>
        <end position="257"/>
    </location>
</feature>
<dbReference type="Pfam" id="PF00035">
    <property type="entry name" value="dsrm"/>
    <property type="match status" value="2"/>
</dbReference>
<accession>A0AA88T989</accession>
<dbReference type="CDD" id="cd00048">
    <property type="entry name" value="DSRM_SF"/>
    <property type="match status" value="1"/>
</dbReference>
<protein>
    <recommendedName>
        <fullName evidence="4">DRBM domain-containing protein</fullName>
    </recommendedName>
</protein>
<dbReference type="AlphaFoldDB" id="A0AA88T989"/>
<dbReference type="GO" id="GO:0006382">
    <property type="term" value="P:adenosine to inosine editing"/>
    <property type="evidence" value="ECO:0007669"/>
    <property type="project" value="TreeGrafter"/>
</dbReference>
<evidence type="ECO:0000259" key="4">
    <source>
        <dbReference type="PROSITE" id="PS50137"/>
    </source>
</evidence>
<dbReference type="GO" id="GO:0008251">
    <property type="term" value="F:tRNA-specific adenosine deaminase activity"/>
    <property type="evidence" value="ECO:0007669"/>
    <property type="project" value="TreeGrafter"/>
</dbReference>
<evidence type="ECO:0000313" key="5">
    <source>
        <dbReference type="EMBL" id="KAK2866818.1"/>
    </source>
</evidence>
<keyword evidence="2" id="KW-0175">Coiled coil</keyword>
<dbReference type="Proteomes" id="UP001187343">
    <property type="component" value="Unassembled WGS sequence"/>
</dbReference>
<dbReference type="GO" id="GO:0003725">
    <property type="term" value="F:double-stranded RNA binding"/>
    <property type="evidence" value="ECO:0007669"/>
    <property type="project" value="TreeGrafter"/>
</dbReference>
<dbReference type="SMART" id="SM00358">
    <property type="entry name" value="DSRM"/>
    <property type="match status" value="1"/>
</dbReference>
<dbReference type="GO" id="GO:0006396">
    <property type="term" value="P:RNA processing"/>
    <property type="evidence" value="ECO:0007669"/>
    <property type="project" value="TreeGrafter"/>
</dbReference>
<evidence type="ECO:0000256" key="1">
    <source>
        <dbReference type="PROSITE-ProRule" id="PRU00266"/>
    </source>
</evidence>
<dbReference type="EMBL" id="JAUYZG010000025">
    <property type="protein sequence ID" value="KAK2866818.1"/>
    <property type="molecule type" value="Genomic_DNA"/>
</dbReference>
<comment type="caution">
    <text evidence="5">The sequence shown here is derived from an EMBL/GenBank/DDBJ whole genome shotgun (WGS) entry which is preliminary data.</text>
</comment>
<evidence type="ECO:0000256" key="3">
    <source>
        <dbReference type="SAM" id="MobiDB-lite"/>
    </source>
</evidence>
<gene>
    <name evidence="5" type="ORF">Q8A67_024935</name>
</gene>
<organism evidence="5 6">
    <name type="scientific">Cirrhinus molitorella</name>
    <name type="common">mud carp</name>
    <dbReference type="NCBI Taxonomy" id="172907"/>
    <lineage>
        <taxon>Eukaryota</taxon>
        <taxon>Metazoa</taxon>
        <taxon>Chordata</taxon>
        <taxon>Craniata</taxon>
        <taxon>Vertebrata</taxon>
        <taxon>Euteleostomi</taxon>
        <taxon>Actinopterygii</taxon>
        <taxon>Neopterygii</taxon>
        <taxon>Teleostei</taxon>
        <taxon>Ostariophysi</taxon>
        <taxon>Cypriniformes</taxon>
        <taxon>Cyprinidae</taxon>
        <taxon>Labeoninae</taxon>
        <taxon>Labeonini</taxon>
        <taxon>Cirrhinus</taxon>
    </lineage>
</organism>
<reference evidence="5" key="1">
    <citation type="submission" date="2023-08" db="EMBL/GenBank/DDBJ databases">
        <title>Chromosome-level Genome Assembly of mud carp (Cirrhinus molitorella).</title>
        <authorList>
            <person name="Liu H."/>
        </authorList>
    </citation>
    <scope>NUCLEOTIDE SEQUENCE</scope>
    <source>
        <strain evidence="5">Prfri</strain>
        <tissue evidence="5">Muscle</tissue>
    </source>
</reference>
<keyword evidence="6" id="KW-1185">Reference proteome</keyword>
<evidence type="ECO:0000256" key="2">
    <source>
        <dbReference type="SAM" id="Coils"/>
    </source>
</evidence>
<dbReference type="Gene3D" id="3.30.160.20">
    <property type="match status" value="2"/>
</dbReference>
<dbReference type="GO" id="GO:0003726">
    <property type="term" value="F:double-stranded RNA adenosine deaminase activity"/>
    <property type="evidence" value="ECO:0007669"/>
    <property type="project" value="TreeGrafter"/>
</dbReference>
<dbReference type="PANTHER" id="PTHR10910:SF62">
    <property type="entry name" value="AT07585P-RELATED"/>
    <property type="match status" value="1"/>
</dbReference>
<dbReference type="InterPro" id="IPR014720">
    <property type="entry name" value="dsRBD_dom"/>
</dbReference>
<dbReference type="GO" id="GO:0005730">
    <property type="term" value="C:nucleolus"/>
    <property type="evidence" value="ECO:0007669"/>
    <property type="project" value="TreeGrafter"/>
</dbReference>
<dbReference type="PROSITE" id="PS50137">
    <property type="entry name" value="DS_RBD"/>
    <property type="match status" value="3"/>
</dbReference>